<gene>
    <name evidence="2" type="ORF">PoB_004634600</name>
</gene>
<dbReference type="Proteomes" id="UP000735302">
    <property type="component" value="Unassembled WGS sequence"/>
</dbReference>
<organism evidence="2 3">
    <name type="scientific">Plakobranchus ocellatus</name>
    <dbReference type="NCBI Taxonomy" id="259542"/>
    <lineage>
        <taxon>Eukaryota</taxon>
        <taxon>Metazoa</taxon>
        <taxon>Spiralia</taxon>
        <taxon>Lophotrochozoa</taxon>
        <taxon>Mollusca</taxon>
        <taxon>Gastropoda</taxon>
        <taxon>Heterobranchia</taxon>
        <taxon>Euthyneura</taxon>
        <taxon>Panpulmonata</taxon>
        <taxon>Sacoglossa</taxon>
        <taxon>Placobranchoidea</taxon>
        <taxon>Plakobranchidae</taxon>
        <taxon>Plakobranchus</taxon>
    </lineage>
</organism>
<proteinExistence type="predicted"/>
<name>A0AAV4B8Z4_9GAST</name>
<reference evidence="2 3" key="1">
    <citation type="journal article" date="2021" name="Elife">
        <title>Chloroplast acquisition without the gene transfer in kleptoplastic sea slugs, Plakobranchus ocellatus.</title>
        <authorList>
            <person name="Maeda T."/>
            <person name="Takahashi S."/>
            <person name="Yoshida T."/>
            <person name="Shimamura S."/>
            <person name="Takaki Y."/>
            <person name="Nagai Y."/>
            <person name="Toyoda A."/>
            <person name="Suzuki Y."/>
            <person name="Arimoto A."/>
            <person name="Ishii H."/>
            <person name="Satoh N."/>
            <person name="Nishiyama T."/>
            <person name="Hasebe M."/>
            <person name="Maruyama T."/>
            <person name="Minagawa J."/>
            <person name="Obokata J."/>
            <person name="Shigenobu S."/>
        </authorList>
    </citation>
    <scope>NUCLEOTIDE SEQUENCE [LARGE SCALE GENOMIC DNA]</scope>
</reference>
<sequence length="281" mass="32300">MVRRNSLAQLFVLFFIPWRKNRRQSLFIVGTLLLAYILLSGKAFLLLWHLISQVPDHSLANNLYLYRREILSSEPWPEIEGLQWTVNTDRDFQENTSYSQGTHFYQTFPIASVHVIWCGSNRLINRNITNTNGIKVDPGIFRFENHLALLSALRVLKPLRLVVHYIEPPRADSRLYHTWWEELRQSVPTLVLKPSGSELMLACEKNDNRFSVPSLFDLVSSDLPPPLKVFPISQRAFLTFALRQLANEKGAALTATSLVATRKQFSLWTMDVILGHNPATC</sequence>
<dbReference type="AlphaFoldDB" id="A0AAV4B8Z4"/>
<evidence type="ECO:0008006" key="4">
    <source>
        <dbReference type="Google" id="ProtNLM"/>
    </source>
</evidence>
<feature type="transmembrane region" description="Helical" evidence="1">
    <location>
        <begin position="26"/>
        <end position="51"/>
    </location>
</feature>
<dbReference type="EMBL" id="BLXT01005114">
    <property type="protein sequence ID" value="GFO19841.1"/>
    <property type="molecule type" value="Genomic_DNA"/>
</dbReference>
<keyword evidence="1" id="KW-0472">Membrane</keyword>
<evidence type="ECO:0000256" key="1">
    <source>
        <dbReference type="SAM" id="Phobius"/>
    </source>
</evidence>
<comment type="caution">
    <text evidence="2">The sequence shown here is derived from an EMBL/GenBank/DDBJ whole genome shotgun (WGS) entry which is preliminary data.</text>
</comment>
<evidence type="ECO:0000313" key="2">
    <source>
        <dbReference type="EMBL" id="GFO19841.1"/>
    </source>
</evidence>
<keyword evidence="3" id="KW-1185">Reference proteome</keyword>
<accession>A0AAV4B8Z4</accession>
<keyword evidence="1" id="KW-1133">Transmembrane helix</keyword>
<protein>
    <recommendedName>
        <fullName evidence="4">Glycosyltransferase family 92 protein</fullName>
    </recommendedName>
</protein>
<evidence type="ECO:0000313" key="3">
    <source>
        <dbReference type="Proteomes" id="UP000735302"/>
    </source>
</evidence>
<keyword evidence="1" id="KW-0812">Transmembrane</keyword>